<gene>
    <name evidence="6" type="primary">tcsS6</name>
    <name evidence="6" type="ordered locus">CRES_1393</name>
</gene>
<accession>F8DZ62</accession>
<sequence length="424" mass="46741">MDNNLRRSVVSTEQTRQEALTHRDHPLAAPWRGFNWEETLPAAIWLVFCIFPIQATVTAPISNTLKTGTIALFLTFVAFYIFTFGAHRYYPRGITNSSRVLIYGGIFILFLIAIWLVAGLATLSFVCYFVGFLAFIFRRQHPRSGLFLIAATILIATTIGITVANDMGDRLLVVSLATFSPLIVYVISVLSNRQEEKATLTQKLQLAEERERIAADLHDLLGNTLTVIHLKSEVAERMLARDATRAEQEIKEITQLARQSLSEVRAAVTRIQSPDLEGEINASYRALSTANIAFHLTGEPKVAGKNDGLFAWIIREGITNVIRHSKAKNCWVDIVEGKIQVQDDGVGWVQRGVIAEKEGGLNGLRKRVSLAGGSLLIHSVEGKGTTLLASMTGNREWIRAPHNMASAAEESNAGSVVGEESEDD</sequence>
<organism evidence="6 7">
    <name type="scientific">Corynebacterium resistens (strain DSM 45100 / JCM 12819 / GTC 2026 / SICGH 158)</name>
    <dbReference type="NCBI Taxonomy" id="662755"/>
    <lineage>
        <taxon>Bacteria</taxon>
        <taxon>Bacillati</taxon>
        <taxon>Actinomycetota</taxon>
        <taxon>Actinomycetes</taxon>
        <taxon>Mycobacteriales</taxon>
        <taxon>Corynebacteriaceae</taxon>
        <taxon>Corynebacterium</taxon>
    </lineage>
</organism>
<protein>
    <submittedName>
        <fullName evidence="6">Two-component system sensor histidine kinase</fullName>
        <ecNumber evidence="6">2.7.13.3</ecNumber>
    </submittedName>
</protein>
<evidence type="ECO:0000256" key="1">
    <source>
        <dbReference type="ARBA" id="ARBA00022679"/>
    </source>
</evidence>
<evidence type="ECO:0000256" key="4">
    <source>
        <dbReference type="SAM" id="Phobius"/>
    </source>
</evidence>
<evidence type="ECO:0000256" key="2">
    <source>
        <dbReference type="ARBA" id="ARBA00022777"/>
    </source>
</evidence>
<feature type="domain" description="Signal transduction histidine kinase subgroup 3 dimerisation and phosphoacceptor" evidence="5">
    <location>
        <begin position="209"/>
        <end position="275"/>
    </location>
</feature>
<reference evidence="6 7" key="1">
    <citation type="journal article" date="2012" name="BMC Genomics">
        <title>Complete genome sequence, lifestyle, and multi-drug resistance of the human pathogen Corynebacterium resistens DSM 45100 isolated from blood samples of a leukemia patient.</title>
        <authorList>
            <person name="Schroder J."/>
            <person name="Maus I."/>
            <person name="Meyer K."/>
            <person name="Wordemann S."/>
            <person name="Blom J."/>
            <person name="Jaenicke S."/>
            <person name="Schneider J."/>
            <person name="Trost E."/>
            <person name="Tauch A."/>
        </authorList>
    </citation>
    <scope>NUCLEOTIDE SEQUENCE [LARGE SCALE GENOMIC DNA]</scope>
    <source>
        <strain evidence="7">DSM 45100 / JCM 12819 / CCUG 50093 / GTC 2026 / SICGH 158</strain>
    </source>
</reference>
<keyword evidence="4" id="KW-1133">Transmembrane helix</keyword>
<evidence type="ECO:0000256" key="3">
    <source>
        <dbReference type="ARBA" id="ARBA00023012"/>
    </source>
</evidence>
<dbReference type="KEGG" id="crd:CRES_1393"/>
<feature type="transmembrane region" description="Helical" evidence="4">
    <location>
        <begin position="102"/>
        <end position="134"/>
    </location>
</feature>
<dbReference type="Gene3D" id="1.20.5.1930">
    <property type="match status" value="1"/>
</dbReference>
<dbReference type="PANTHER" id="PTHR24421">
    <property type="entry name" value="NITRATE/NITRITE SENSOR PROTEIN NARX-RELATED"/>
    <property type="match status" value="1"/>
</dbReference>
<dbReference type="STRING" id="662755.CRES_1393"/>
<feature type="transmembrane region" description="Helical" evidence="4">
    <location>
        <begin position="42"/>
        <end position="62"/>
    </location>
</feature>
<dbReference type="GO" id="GO:0016020">
    <property type="term" value="C:membrane"/>
    <property type="evidence" value="ECO:0007669"/>
    <property type="project" value="InterPro"/>
</dbReference>
<dbReference type="CDD" id="cd16917">
    <property type="entry name" value="HATPase_UhpB-NarQ-NarX-like"/>
    <property type="match status" value="1"/>
</dbReference>
<dbReference type="GO" id="GO:0046983">
    <property type="term" value="F:protein dimerization activity"/>
    <property type="evidence" value="ECO:0007669"/>
    <property type="project" value="InterPro"/>
</dbReference>
<evidence type="ECO:0000259" key="5">
    <source>
        <dbReference type="Pfam" id="PF07730"/>
    </source>
</evidence>
<keyword evidence="2 6" id="KW-0418">Kinase</keyword>
<evidence type="ECO:0000313" key="6">
    <source>
        <dbReference type="EMBL" id="AEI09748.1"/>
    </source>
</evidence>
<dbReference type="Pfam" id="PF07730">
    <property type="entry name" value="HisKA_3"/>
    <property type="match status" value="1"/>
</dbReference>
<feature type="transmembrane region" description="Helical" evidence="4">
    <location>
        <begin position="146"/>
        <end position="165"/>
    </location>
</feature>
<keyword evidence="4" id="KW-0472">Membrane</keyword>
<dbReference type="EMBL" id="CP002857">
    <property type="protein sequence ID" value="AEI09748.1"/>
    <property type="molecule type" value="Genomic_DNA"/>
</dbReference>
<dbReference type="EC" id="2.7.13.3" evidence="6"/>
<dbReference type="OrthoDB" id="5241784at2"/>
<keyword evidence="3" id="KW-0902">Two-component regulatory system</keyword>
<dbReference type="SUPFAM" id="SSF55874">
    <property type="entry name" value="ATPase domain of HSP90 chaperone/DNA topoisomerase II/histidine kinase"/>
    <property type="match status" value="1"/>
</dbReference>
<keyword evidence="7" id="KW-1185">Reference proteome</keyword>
<dbReference type="AlphaFoldDB" id="F8DZ62"/>
<dbReference type="HOGENOM" id="CLU_000445_20_8_11"/>
<dbReference type="Gene3D" id="3.30.565.10">
    <property type="entry name" value="Histidine kinase-like ATPase, C-terminal domain"/>
    <property type="match status" value="1"/>
</dbReference>
<dbReference type="InterPro" id="IPR011712">
    <property type="entry name" value="Sig_transdc_His_kin_sub3_dim/P"/>
</dbReference>
<dbReference type="RefSeq" id="WP_013888758.1">
    <property type="nucleotide sequence ID" value="NC_015673.1"/>
</dbReference>
<dbReference type="Proteomes" id="UP000000492">
    <property type="component" value="Chromosome"/>
</dbReference>
<feature type="transmembrane region" description="Helical" evidence="4">
    <location>
        <begin position="171"/>
        <end position="190"/>
    </location>
</feature>
<proteinExistence type="predicted"/>
<dbReference type="InterPro" id="IPR050482">
    <property type="entry name" value="Sensor_HK_TwoCompSys"/>
</dbReference>
<evidence type="ECO:0000313" key="7">
    <source>
        <dbReference type="Proteomes" id="UP000000492"/>
    </source>
</evidence>
<dbReference type="eggNOG" id="COG4585">
    <property type="taxonomic scope" value="Bacteria"/>
</dbReference>
<keyword evidence="1 6" id="KW-0808">Transferase</keyword>
<name>F8DZ62_CORRG</name>
<dbReference type="InterPro" id="IPR036890">
    <property type="entry name" value="HATPase_C_sf"/>
</dbReference>
<feature type="transmembrane region" description="Helical" evidence="4">
    <location>
        <begin position="69"/>
        <end position="90"/>
    </location>
</feature>
<dbReference type="PANTHER" id="PTHR24421:SF63">
    <property type="entry name" value="SENSOR HISTIDINE KINASE DESK"/>
    <property type="match status" value="1"/>
</dbReference>
<keyword evidence="4" id="KW-0812">Transmembrane</keyword>
<dbReference type="GO" id="GO:0000155">
    <property type="term" value="F:phosphorelay sensor kinase activity"/>
    <property type="evidence" value="ECO:0007669"/>
    <property type="project" value="InterPro"/>
</dbReference>